<evidence type="ECO:0000313" key="2">
    <source>
        <dbReference type="Proteomes" id="UP000735302"/>
    </source>
</evidence>
<dbReference type="AlphaFoldDB" id="A0AAV3ZTT5"/>
<name>A0AAV3ZTT5_9GAST</name>
<dbReference type="EMBL" id="BLXT01002815">
    <property type="protein sequence ID" value="GFN97818.1"/>
    <property type="molecule type" value="Genomic_DNA"/>
</dbReference>
<keyword evidence="2" id="KW-1185">Reference proteome</keyword>
<sequence>MVSPQIPLASDPTEEDDIELQLSDIGTPDDKSTETTHLDHLQSCRSNSHVHLPYRLSAPLRLWNLRPSAPLRLWNLIFAREFLTHMHHAQQEEAALFGNPSNILNMVFNFIWVVQRFTTKTHTLQIDIKKKPFWHLIFRFVCTSTSS</sequence>
<dbReference type="Proteomes" id="UP000735302">
    <property type="component" value="Unassembled WGS sequence"/>
</dbReference>
<comment type="caution">
    <text evidence="1">The sequence shown here is derived from an EMBL/GenBank/DDBJ whole genome shotgun (WGS) entry which is preliminary data.</text>
</comment>
<proteinExistence type="predicted"/>
<evidence type="ECO:0000313" key="1">
    <source>
        <dbReference type="EMBL" id="GFN97818.1"/>
    </source>
</evidence>
<gene>
    <name evidence="1" type="ORF">PoB_002432400</name>
</gene>
<organism evidence="1 2">
    <name type="scientific">Plakobranchus ocellatus</name>
    <dbReference type="NCBI Taxonomy" id="259542"/>
    <lineage>
        <taxon>Eukaryota</taxon>
        <taxon>Metazoa</taxon>
        <taxon>Spiralia</taxon>
        <taxon>Lophotrochozoa</taxon>
        <taxon>Mollusca</taxon>
        <taxon>Gastropoda</taxon>
        <taxon>Heterobranchia</taxon>
        <taxon>Euthyneura</taxon>
        <taxon>Panpulmonata</taxon>
        <taxon>Sacoglossa</taxon>
        <taxon>Placobranchoidea</taxon>
        <taxon>Plakobranchidae</taxon>
        <taxon>Plakobranchus</taxon>
    </lineage>
</organism>
<reference evidence="1 2" key="1">
    <citation type="journal article" date="2021" name="Elife">
        <title>Chloroplast acquisition without the gene transfer in kleptoplastic sea slugs, Plakobranchus ocellatus.</title>
        <authorList>
            <person name="Maeda T."/>
            <person name="Takahashi S."/>
            <person name="Yoshida T."/>
            <person name="Shimamura S."/>
            <person name="Takaki Y."/>
            <person name="Nagai Y."/>
            <person name="Toyoda A."/>
            <person name="Suzuki Y."/>
            <person name="Arimoto A."/>
            <person name="Ishii H."/>
            <person name="Satoh N."/>
            <person name="Nishiyama T."/>
            <person name="Hasebe M."/>
            <person name="Maruyama T."/>
            <person name="Minagawa J."/>
            <person name="Obokata J."/>
            <person name="Shigenobu S."/>
        </authorList>
    </citation>
    <scope>NUCLEOTIDE SEQUENCE [LARGE SCALE GENOMIC DNA]</scope>
</reference>
<protein>
    <submittedName>
        <fullName evidence="1">Uncharacterized protein</fullName>
    </submittedName>
</protein>
<accession>A0AAV3ZTT5</accession>